<accession>U6LGK9</accession>
<feature type="compositionally biased region" description="Basic and acidic residues" evidence="1">
    <location>
        <begin position="492"/>
        <end position="511"/>
    </location>
</feature>
<dbReference type="AlphaFoldDB" id="U6LGK9"/>
<feature type="compositionally biased region" description="Polar residues" evidence="1">
    <location>
        <begin position="633"/>
        <end position="651"/>
    </location>
</feature>
<dbReference type="VEuPathDB" id="ToxoDB:EBH_0013930"/>
<evidence type="ECO:0000256" key="1">
    <source>
        <dbReference type="SAM" id="MobiDB-lite"/>
    </source>
</evidence>
<reference evidence="2" key="2">
    <citation type="submission" date="2013-10" db="EMBL/GenBank/DDBJ databases">
        <authorList>
            <person name="Aslett M."/>
        </authorList>
    </citation>
    <scope>NUCLEOTIDE SEQUENCE [LARGE SCALE GENOMIC DNA]</scope>
    <source>
        <strain evidence="2">Houghton</strain>
    </source>
</reference>
<organism evidence="2 3">
    <name type="scientific">Eimeria brunetti</name>
    <dbReference type="NCBI Taxonomy" id="51314"/>
    <lineage>
        <taxon>Eukaryota</taxon>
        <taxon>Sar</taxon>
        <taxon>Alveolata</taxon>
        <taxon>Apicomplexa</taxon>
        <taxon>Conoidasida</taxon>
        <taxon>Coccidia</taxon>
        <taxon>Eucoccidiorida</taxon>
        <taxon>Eimeriorina</taxon>
        <taxon>Eimeriidae</taxon>
        <taxon>Eimeria</taxon>
    </lineage>
</organism>
<name>U6LGK9_9EIME</name>
<proteinExistence type="predicted"/>
<feature type="region of interest" description="Disordered" evidence="1">
    <location>
        <begin position="492"/>
        <end position="526"/>
    </location>
</feature>
<reference evidence="2" key="1">
    <citation type="submission" date="2013-10" db="EMBL/GenBank/DDBJ databases">
        <title>Genomic analysis of the causative agents of coccidiosis in chickens.</title>
        <authorList>
            <person name="Reid A.J."/>
            <person name="Blake D."/>
            <person name="Billington K."/>
            <person name="Browne H."/>
            <person name="Dunn M."/>
            <person name="Hung S."/>
            <person name="Kawahara F."/>
            <person name="Miranda-Saavedra D."/>
            <person name="Mourier T."/>
            <person name="Nagra H."/>
            <person name="Otto T.D."/>
            <person name="Rawlings N."/>
            <person name="Sanchez A."/>
            <person name="Sanders M."/>
            <person name="Subramaniam C."/>
            <person name="Tay Y."/>
            <person name="Dear P."/>
            <person name="Doerig C."/>
            <person name="Gruber A."/>
            <person name="Parkinson J."/>
            <person name="Shirley M."/>
            <person name="Wan K.L."/>
            <person name="Berriman M."/>
            <person name="Tomley F."/>
            <person name="Pain A."/>
        </authorList>
    </citation>
    <scope>NUCLEOTIDE SEQUENCE [LARGE SCALE GENOMIC DNA]</scope>
    <source>
        <strain evidence="2">Houghton</strain>
    </source>
</reference>
<protein>
    <submittedName>
        <fullName evidence="2">Uncharacterized protein</fullName>
    </submittedName>
</protein>
<keyword evidence="3" id="KW-1185">Reference proteome</keyword>
<sequence length="691" mass="75665">MPRAPFAPPTELLSYGHSLPMRDSADSRTDTQPASSPPVCLIGYGKINHIMGSRVDSDAPNVGSCFATPNGSSGCRRLQELNSRQKDPKLSQSLPGASALQTDLARLSHPGNNQAEQPAANMGASMSRCGIPVAVPWEPLNIFNPSLPSLKIPPFGDKFPSLTAAASLGYKRPFSAVSTEKMQIKAQEATSGPPYTNKVGLNSKLPVSLQSLYSYRDESNEMSTVTTTQPGKSVPERGLQVMASTHAKRGNTVQRRPRPRLNTSVQGEQVAAKMYFHPSKMAWRSELLVDGCKRQRSFSCKLYGYERAKMMCEWSRNFVLRTARVPTEDETRDAIGQLLGSRVEMTDTDESPSLYTGWLYANPPFETGPACSPGVENEPDPAEKQKTYSDNYHSGEHRDQHTSLKCGSRVFLNPKQHLLRPVTNASAYPFGTRVKRLHYSRKNVPAMKSIEEMEEQHLLARTFLRRVIEKNKQVCDSDVLEERVEKLSELAEAPATKKADSEKPSRKESRYRPRIPCLSQRGPPVTKNPFSVPPLLSRIKHSHLEHSAAKSLSLPQAGVQPPNISVSAHYTCSDDSNDLQAHAYTKKPLTCNTKGLAAGFSPLGCPHSRTKAYKASYEAPQCPPPPAVELPGQSDTRQLSPSHIKQAQGNATLSETVSDCAPSIRIGLPNSALVFSGDDPQDIGCLQSAAQ</sequence>
<dbReference type="OrthoDB" id="347908at2759"/>
<dbReference type="EMBL" id="HG710532">
    <property type="protein sequence ID" value="CDJ46905.1"/>
    <property type="molecule type" value="Genomic_DNA"/>
</dbReference>
<feature type="region of interest" description="Disordered" evidence="1">
    <location>
        <begin position="631"/>
        <end position="651"/>
    </location>
</feature>
<feature type="region of interest" description="Disordered" evidence="1">
    <location>
        <begin position="247"/>
        <end position="266"/>
    </location>
</feature>
<gene>
    <name evidence="2" type="ORF">EBH_0013930</name>
</gene>
<dbReference type="Proteomes" id="UP000030750">
    <property type="component" value="Unassembled WGS sequence"/>
</dbReference>
<evidence type="ECO:0000313" key="3">
    <source>
        <dbReference type="Proteomes" id="UP000030750"/>
    </source>
</evidence>
<feature type="region of interest" description="Disordered" evidence="1">
    <location>
        <begin position="1"/>
        <end position="38"/>
    </location>
</feature>
<evidence type="ECO:0000313" key="2">
    <source>
        <dbReference type="EMBL" id="CDJ46905.1"/>
    </source>
</evidence>